<gene>
    <name evidence="1" type="ORF">OVA965_LOCUS32241</name>
    <name evidence="2" type="ORF">TMI583_LOCUS33101</name>
</gene>
<reference evidence="1" key="1">
    <citation type="submission" date="2021-02" db="EMBL/GenBank/DDBJ databases">
        <authorList>
            <person name="Nowell W R."/>
        </authorList>
    </citation>
    <scope>NUCLEOTIDE SEQUENCE</scope>
</reference>
<dbReference type="Proteomes" id="UP000677228">
    <property type="component" value="Unassembled WGS sequence"/>
</dbReference>
<feature type="non-terminal residue" evidence="1">
    <location>
        <position position="1"/>
    </location>
</feature>
<dbReference type="EMBL" id="CAJNOK010024969">
    <property type="protein sequence ID" value="CAF1383950.1"/>
    <property type="molecule type" value="Genomic_DNA"/>
</dbReference>
<sequence>QTSNLQQAVPPSTKAQKFIIKFGNTNLEPVSYKCKLERLHEQIKKLFEEKKYDINQYALIDSGQLLVDFTSALTKQTSCEYQIIDRLSLLNIYFHYQSKLYSYTAKDDTDILTIVERLIADNSTLTTTAFCLIDTLRQIIDCRSIGEIYRIKNDTVDIEIMDVTAESLCQIKVASKQADEYSQLFILSTKWKEIDQWLKSSPYLAKISNTYEYILWNTNQKCVVNDGDTIMLTIKDVGGDTLCVDGIKADNSIKVEFQYKTRSCVIDTLKSTLINDLLTNNEQLLSYLQNNQIAKENLVLVLDNDDHKNQQILTAQDDDFKRPIGDFLCLNSEQNEVVNFRIVTLITIIKYGHNDQQRKKMPVFDRNLTLREITNLNDDEYLANKNGMEIIDINSVIRDGTEFYLLKQNQTCLVSIIKQENQQSIVGDRKRFIHDLTIENIYEQFNLLPEQYLMFDNDFIPARNIKLCSFLTTDSRERRETIMTSNDQKAATITFTVADKNMPITVTIRNKTDDGILKLNCFNMLTIERLRDISCLLFNEESAYHRLDDSEGCRMDEKDTLDDVDDEANEFQFQFICKASVKCSIKFQSKVIELPCYLKTPIGDLFQRAMKKFPETGLTTIKYGLFIMDNKNEYAQIDLNDLNVEDVVDNESTKLEEITTLHFKIE</sequence>
<protein>
    <submittedName>
        <fullName evidence="1">Uncharacterized protein</fullName>
    </submittedName>
</protein>
<name>A0A8S2F3A7_9BILA</name>
<evidence type="ECO:0000313" key="1">
    <source>
        <dbReference type="EMBL" id="CAF1383950.1"/>
    </source>
</evidence>
<proteinExistence type="predicted"/>
<organism evidence="1 3">
    <name type="scientific">Didymodactylos carnosus</name>
    <dbReference type="NCBI Taxonomy" id="1234261"/>
    <lineage>
        <taxon>Eukaryota</taxon>
        <taxon>Metazoa</taxon>
        <taxon>Spiralia</taxon>
        <taxon>Gnathifera</taxon>
        <taxon>Rotifera</taxon>
        <taxon>Eurotatoria</taxon>
        <taxon>Bdelloidea</taxon>
        <taxon>Philodinida</taxon>
        <taxon>Philodinidae</taxon>
        <taxon>Didymodactylos</taxon>
    </lineage>
</organism>
<evidence type="ECO:0000313" key="2">
    <source>
        <dbReference type="EMBL" id="CAF4192224.1"/>
    </source>
</evidence>
<comment type="caution">
    <text evidence="1">The sequence shown here is derived from an EMBL/GenBank/DDBJ whole genome shotgun (WGS) entry which is preliminary data.</text>
</comment>
<dbReference type="Proteomes" id="UP000682733">
    <property type="component" value="Unassembled WGS sequence"/>
</dbReference>
<evidence type="ECO:0000313" key="3">
    <source>
        <dbReference type="Proteomes" id="UP000677228"/>
    </source>
</evidence>
<dbReference type="AlphaFoldDB" id="A0A8S2F3A7"/>
<accession>A0A8S2F3A7</accession>
<dbReference type="EMBL" id="CAJOBA010046672">
    <property type="protein sequence ID" value="CAF4192224.1"/>
    <property type="molecule type" value="Genomic_DNA"/>
</dbReference>